<dbReference type="InterPro" id="IPR023753">
    <property type="entry name" value="FAD/NAD-binding_dom"/>
</dbReference>
<dbReference type="Proteomes" id="UP000025047">
    <property type="component" value="Unassembled WGS sequence"/>
</dbReference>
<keyword evidence="4" id="KW-0067">ATP-binding</keyword>
<dbReference type="AlphaFoldDB" id="A0A017HG10"/>
<dbReference type="SUPFAM" id="SSF55326">
    <property type="entry name" value="PurM N-terminal domain-like"/>
    <property type="match status" value="1"/>
</dbReference>
<dbReference type="Gene3D" id="3.90.650.10">
    <property type="entry name" value="PurM-like C-terminal domain"/>
    <property type="match status" value="1"/>
</dbReference>
<dbReference type="Pfam" id="PF07992">
    <property type="entry name" value="Pyr_redox_2"/>
    <property type="match status" value="1"/>
</dbReference>
<dbReference type="GO" id="GO:0004756">
    <property type="term" value="F:selenide, water dikinase activity"/>
    <property type="evidence" value="ECO:0007669"/>
    <property type="project" value="UniProtKB-EC"/>
</dbReference>
<dbReference type="NCBIfam" id="TIGR00476">
    <property type="entry name" value="selD"/>
    <property type="match status" value="1"/>
</dbReference>
<evidence type="ECO:0000256" key="5">
    <source>
        <dbReference type="ARBA" id="ARBA00023266"/>
    </source>
</evidence>
<dbReference type="GO" id="GO:0016491">
    <property type="term" value="F:oxidoreductase activity"/>
    <property type="evidence" value="ECO:0007669"/>
    <property type="project" value="InterPro"/>
</dbReference>
<dbReference type="STRING" id="1122180.Lokhon_00578"/>
<feature type="domain" description="FAD/NAD(P)-binding" evidence="8">
    <location>
        <begin position="10"/>
        <end position="286"/>
    </location>
</feature>
<dbReference type="InterPro" id="IPR016188">
    <property type="entry name" value="PurM-like_N"/>
</dbReference>
<dbReference type="InterPro" id="IPR010918">
    <property type="entry name" value="PurM-like_C_dom"/>
</dbReference>
<evidence type="ECO:0000259" key="8">
    <source>
        <dbReference type="Pfam" id="PF07992"/>
    </source>
</evidence>
<evidence type="ECO:0000256" key="3">
    <source>
        <dbReference type="ARBA" id="ARBA00022777"/>
    </source>
</evidence>
<dbReference type="Gene3D" id="3.50.50.100">
    <property type="match status" value="1"/>
</dbReference>
<dbReference type="Pfam" id="PF00586">
    <property type="entry name" value="AIRS"/>
    <property type="match status" value="1"/>
</dbReference>
<reference evidence="9 10" key="1">
    <citation type="submission" date="2013-03" db="EMBL/GenBank/DDBJ databases">
        <authorList>
            <person name="Fiebig A."/>
            <person name="Goeker M."/>
            <person name="Klenk H.-P.P."/>
        </authorList>
    </citation>
    <scope>NUCLEOTIDE SEQUENCE [LARGE SCALE GENOMIC DNA]</scope>
    <source>
        <strain evidence="9 10">DSM 17492</strain>
    </source>
</reference>
<evidence type="ECO:0000256" key="2">
    <source>
        <dbReference type="ARBA" id="ARBA00022741"/>
    </source>
</evidence>
<dbReference type="InterPro" id="IPR036676">
    <property type="entry name" value="PurM-like_C_sf"/>
</dbReference>
<dbReference type="Pfam" id="PF02769">
    <property type="entry name" value="AIRS_C"/>
    <property type="match status" value="1"/>
</dbReference>
<dbReference type="PRINTS" id="PR00368">
    <property type="entry name" value="FADPNR"/>
</dbReference>
<keyword evidence="1 9" id="KW-0808">Transferase</keyword>
<evidence type="ECO:0000259" key="6">
    <source>
        <dbReference type="Pfam" id="PF00586"/>
    </source>
</evidence>
<dbReference type="GO" id="GO:0005524">
    <property type="term" value="F:ATP binding"/>
    <property type="evidence" value="ECO:0007669"/>
    <property type="project" value="UniProtKB-KW"/>
</dbReference>
<keyword evidence="10" id="KW-1185">Reference proteome</keyword>
<dbReference type="GO" id="GO:0016260">
    <property type="term" value="P:selenocysteine biosynthetic process"/>
    <property type="evidence" value="ECO:0007669"/>
    <property type="project" value="TreeGrafter"/>
</dbReference>
<dbReference type="InterPro" id="IPR036921">
    <property type="entry name" value="PurM-like_N_sf"/>
</dbReference>
<evidence type="ECO:0000313" key="10">
    <source>
        <dbReference type="Proteomes" id="UP000025047"/>
    </source>
</evidence>
<sequence length="717" mass="74482">MTPLIPLTRDLVLIGGGHAHALLLKRWGMDPLPGVRLTLIDPGPLTAYSGMLPGHVAGHYDAHTPQIDLVRLARFAGARLIIGRAEGVDAQAREVIVGARRIGFDAASFDVGVTSEMPQLEGFAEHGVPAKPLGRLARDWGVFRAGDGPARVAVIGGGVAGAELAMAAAHGLRHRDARVTVIEQGRALSETSPSARRLVLRRMADLGVEVVENAAVARVEADHVRLGDGRDIASDFTIGAAGARPQAWLQATGLALEDGFIRVGPTLETSAPQVFAVGDCAHMVETPRSKAGVFAVRQAPVLFDNLRAALSGGEMRDYVPQKDYLKLVSLGGKAAMAEKWGRAWAHPVLWRWKDRIDRKFMDKLSDLPDMAAPKLPEPVAEGVIEALGDKPMCGGCGAKVGRGALREALAGLPAQPRADVVTLPGDDAGLVITGGAKQVISTDHLRSLVEDPHLMTRIAAIHALGDIWAMAARPQAATVNLVLPRMSAEMQRRSMAEIMAAAREVMDAAGAAIIGGHSSLGSELTVGFTVTGICEGEPVTLGGARPGAALILTKPVGSGTIMAAEMARAAPGPVVAKAWEMMAQGQGRASEILRGAQAMTDVTGFGLAGHLSGICEASGCGAELEVAKVPLMEGALELAEAGTRSTLFADNMAGAGAVIRGAGGARTDLMFDPQTAGGLLAAVAAETAKRLVEALRAAGYPAAIVGRMVEGRGLRLV</sequence>
<evidence type="ECO:0000313" key="9">
    <source>
        <dbReference type="EMBL" id="EYD73053.1"/>
    </source>
</evidence>
<dbReference type="EC" id="2.7.9.3" evidence="9"/>
<name>A0A017HG10_9RHOB</name>
<dbReference type="PANTHER" id="PTHR10256:SF0">
    <property type="entry name" value="INACTIVE SELENIDE, WATER DIKINASE-LIKE PROTEIN-RELATED"/>
    <property type="match status" value="1"/>
</dbReference>
<feature type="domain" description="PurM-like N-terminal" evidence="6">
    <location>
        <begin position="425"/>
        <end position="533"/>
    </location>
</feature>
<dbReference type="SUPFAM" id="SSF56042">
    <property type="entry name" value="PurM C-terminal domain-like"/>
    <property type="match status" value="1"/>
</dbReference>
<dbReference type="eggNOG" id="COG0709">
    <property type="taxonomic scope" value="Bacteria"/>
</dbReference>
<accession>A0A017HG10</accession>
<dbReference type="RefSeq" id="WP_017927916.1">
    <property type="nucleotide sequence ID" value="NZ_KB822996.1"/>
</dbReference>
<dbReference type="OrthoDB" id="9767928at2"/>
<proteinExistence type="predicted"/>
<dbReference type="InterPro" id="IPR017584">
    <property type="entry name" value="Pyridine_nucleo_diS_OxRdtase_N"/>
</dbReference>
<evidence type="ECO:0000256" key="4">
    <source>
        <dbReference type="ARBA" id="ARBA00022840"/>
    </source>
</evidence>
<dbReference type="EMBL" id="APGJ01000003">
    <property type="protein sequence ID" value="EYD73053.1"/>
    <property type="molecule type" value="Genomic_DNA"/>
</dbReference>
<organism evidence="9 10">
    <name type="scientific">Limimaricola hongkongensis DSM 17492</name>
    <dbReference type="NCBI Taxonomy" id="1122180"/>
    <lineage>
        <taxon>Bacteria</taxon>
        <taxon>Pseudomonadati</taxon>
        <taxon>Pseudomonadota</taxon>
        <taxon>Alphaproteobacteria</taxon>
        <taxon>Rhodobacterales</taxon>
        <taxon>Paracoccaceae</taxon>
        <taxon>Limimaricola</taxon>
    </lineage>
</organism>
<dbReference type="eggNOG" id="COG1252">
    <property type="taxonomic scope" value="Bacteria"/>
</dbReference>
<dbReference type="GO" id="GO:0005737">
    <property type="term" value="C:cytoplasm"/>
    <property type="evidence" value="ECO:0007669"/>
    <property type="project" value="TreeGrafter"/>
</dbReference>
<protein>
    <submittedName>
        <fullName evidence="9">Putative NADH dehydrogenase protein</fullName>
        <ecNumber evidence="9">2.7.9.3</ecNumber>
    </submittedName>
</protein>
<dbReference type="HOGENOM" id="CLU_019558_0_0_5"/>
<dbReference type="InterPro" id="IPR036188">
    <property type="entry name" value="FAD/NAD-bd_sf"/>
</dbReference>
<dbReference type="Gene3D" id="3.30.1330.10">
    <property type="entry name" value="PurM-like, N-terminal domain"/>
    <property type="match status" value="1"/>
</dbReference>
<dbReference type="CDD" id="cd02195">
    <property type="entry name" value="SelD"/>
    <property type="match status" value="1"/>
</dbReference>
<evidence type="ECO:0000259" key="7">
    <source>
        <dbReference type="Pfam" id="PF02769"/>
    </source>
</evidence>
<evidence type="ECO:0000256" key="1">
    <source>
        <dbReference type="ARBA" id="ARBA00022679"/>
    </source>
</evidence>
<keyword evidence="2" id="KW-0547">Nucleotide-binding</keyword>
<feature type="domain" description="PurM-like C-terminal" evidence="7">
    <location>
        <begin position="545"/>
        <end position="716"/>
    </location>
</feature>
<dbReference type="InterPro" id="IPR004536">
    <property type="entry name" value="SPS/SelD"/>
</dbReference>
<gene>
    <name evidence="9" type="ORF">Lokhon_00578</name>
</gene>
<dbReference type="PATRIC" id="fig|1122180.6.peg.580"/>
<keyword evidence="3" id="KW-0418">Kinase</keyword>
<comment type="caution">
    <text evidence="9">The sequence shown here is derived from an EMBL/GenBank/DDBJ whole genome shotgun (WGS) entry which is preliminary data.</text>
</comment>
<keyword evidence="5" id="KW-0711">Selenium</keyword>
<dbReference type="NCBIfam" id="TIGR03169">
    <property type="entry name" value="Nterm_to_SelD"/>
    <property type="match status" value="1"/>
</dbReference>
<dbReference type="PANTHER" id="PTHR10256">
    <property type="entry name" value="SELENIDE, WATER DIKINASE"/>
    <property type="match status" value="1"/>
</dbReference>
<dbReference type="SUPFAM" id="SSF51905">
    <property type="entry name" value="FAD/NAD(P)-binding domain"/>
    <property type="match status" value="2"/>
</dbReference>